<proteinExistence type="predicted"/>
<gene>
    <name evidence="1" type="ORF">HR057_16620</name>
</gene>
<sequence>MQYVTVMDLINIYNVEETLKKLRKLWYFIAEGFEWIPDSYIDYNHLISKYENEVFTGWKLFVLFDGSLFLTNVSDTSKISINIDRNGKVIFEILPLF</sequence>
<evidence type="ECO:0000313" key="2">
    <source>
        <dbReference type="Proteomes" id="UP000625804"/>
    </source>
</evidence>
<name>A0A8J8GGR4_9BACI</name>
<evidence type="ECO:0000313" key="1">
    <source>
        <dbReference type="EMBL" id="NSL53357.1"/>
    </source>
</evidence>
<dbReference type="RefSeq" id="WP_173732607.1">
    <property type="nucleotide sequence ID" value="NZ_JABTTE010000045.1"/>
</dbReference>
<dbReference type="EMBL" id="JABTTE010000045">
    <property type="protein sequence ID" value="NSL53357.1"/>
    <property type="molecule type" value="Genomic_DNA"/>
</dbReference>
<dbReference type="Proteomes" id="UP000625804">
    <property type="component" value="Unassembled WGS sequence"/>
</dbReference>
<comment type="caution">
    <text evidence="1">The sequence shown here is derived from an EMBL/GenBank/DDBJ whole genome shotgun (WGS) entry which is preliminary data.</text>
</comment>
<protein>
    <submittedName>
        <fullName evidence="1">Uncharacterized protein</fullName>
    </submittedName>
</protein>
<reference evidence="1" key="1">
    <citation type="submission" date="2020-06" db="EMBL/GenBank/DDBJ databases">
        <title>A novel thermopfilic bacterium from Erzurum, Turkey.</title>
        <authorList>
            <person name="Adiguzel A."/>
            <person name="Ay H."/>
            <person name="Baltaci M.O."/>
        </authorList>
    </citation>
    <scope>NUCLEOTIDE SEQUENCE</scope>
    <source>
        <strain evidence="1">P2</strain>
    </source>
</reference>
<keyword evidence="2" id="KW-1185">Reference proteome</keyword>
<organism evidence="1 2">
    <name type="scientific">Calidifontibacillus erzurumensis</name>
    <dbReference type="NCBI Taxonomy" id="2741433"/>
    <lineage>
        <taxon>Bacteria</taxon>
        <taxon>Bacillati</taxon>
        <taxon>Bacillota</taxon>
        <taxon>Bacilli</taxon>
        <taxon>Bacillales</taxon>
        <taxon>Bacillaceae</taxon>
        <taxon>Calidifontibacillus/Schinkia group</taxon>
        <taxon>Calidifontibacillus</taxon>
    </lineage>
</organism>
<accession>A0A8J8GGR4</accession>
<dbReference type="AlphaFoldDB" id="A0A8J8GGR4"/>